<gene>
    <name evidence="10" type="primary">ORF95672</name>
</gene>
<evidence type="ECO:0000256" key="5">
    <source>
        <dbReference type="ARBA" id="ARBA00022776"/>
    </source>
</evidence>
<evidence type="ECO:0000313" key="10">
    <source>
        <dbReference type="EMBL" id="CEK75470.1"/>
    </source>
</evidence>
<dbReference type="InterPro" id="IPR036322">
    <property type="entry name" value="WD40_repeat_dom_sf"/>
</dbReference>
<evidence type="ECO:0000256" key="3">
    <source>
        <dbReference type="ARBA" id="ARBA00022618"/>
    </source>
</evidence>
<feature type="region of interest" description="Disordered" evidence="8">
    <location>
        <begin position="509"/>
        <end position="528"/>
    </location>
</feature>
<dbReference type="Gene3D" id="2.130.10.10">
    <property type="entry name" value="YVTN repeat-like/Quinoprotein amine dehydrogenase"/>
    <property type="match status" value="1"/>
</dbReference>
<keyword evidence="2 7" id="KW-0853">WD repeat</keyword>
<evidence type="ECO:0000256" key="6">
    <source>
        <dbReference type="ARBA" id="ARBA00023306"/>
    </source>
</evidence>
<evidence type="ECO:0000256" key="8">
    <source>
        <dbReference type="SAM" id="MobiDB-lite"/>
    </source>
</evidence>
<dbReference type="InterPro" id="IPR033010">
    <property type="entry name" value="Cdc20/Fizzy"/>
</dbReference>
<dbReference type="AlphaFoldDB" id="A0A0B7A671"/>
<evidence type="ECO:0000256" key="7">
    <source>
        <dbReference type="PROSITE-ProRule" id="PRU00221"/>
    </source>
</evidence>
<dbReference type="PANTHER" id="PTHR19918:SF8">
    <property type="entry name" value="FI02843P"/>
    <property type="match status" value="1"/>
</dbReference>
<feature type="repeat" description="WD" evidence="7">
    <location>
        <begin position="331"/>
        <end position="372"/>
    </location>
</feature>
<evidence type="ECO:0000256" key="1">
    <source>
        <dbReference type="ARBA" id="ARBA00006445"/>
    </source>
</evidence>
<protein>
    <recommendedName>
        <fullName evidence="9">CDC20/Fizzy WD40 domain-containing protein</fullName>
    </recommendedName>
</protein>
<dbReference type="EMBL" id="HACG01028605">
    <property type="protein sequence ID" value="CEK75470.1"/>
    <property type="molecule type" value="Transcribed_RNA"/>
</dbReference>
<keyword evidence="4" id="KW-0677">Repeat</keyword>
<dbReference type="InterPro" id="IPR056150">
    <property type="entry name" value="WD40_CDC20-Fz"/>
</dbReference>
<dbReference type="SUPFAM" id="SSF50978">
    <property type="entry name" value="WD40 repeat-like"/>
    <property type="match status" value="1"/>
</dbReference>
<proteinExistence type="inferred from homology"/>
<dbReference type="GO" id="GO:1905786">
    <property type="term" value="P:positive regulation of anaphase-promoting complex-dependent catabolic process"/>
    <property type="evidence" value="ECO:0007669"/>
    <property type="project" value="TreeGrafter"/>
</dbReference>
<evidence type="ECO:0000256" key="4">
    <source>
        <dbReference type="ARBA" id="ARBA00022737"/>
    </source>
</evidence>
<dbReference type="GO" id="GO:0010997">
    <property type="term" value="F:anaphase-promoting complex binding"/>
    <property type="evidence" value="ECO:0007669"/>
    <property type="project" value="InterPro"/>
</dbReference>
<dbReference type="GO" id="GO:0051301">
    <property type="term" value="P:cell division"/>
    <property type="evidence" value="ECO:0007669"/>
    <property type="project" value="UniProtKB-KW"/>
</dbReference>
<dbReference type="GO" id="GO:0031145">
    <property type="term" value="P:anaphase-promoting complex-dependent catabolic process"/>
    <property type="evidence" value="ECO:0007669"/>
    <property type="project" value="TreeGrafter"/>
</dbReference>
<keyword evidence="6" id="KW-0131">Cell cycle</keyword>
<keyword evidence="5" id="KW-0498">Mitosis</keyword>
<dbReference type="CDD" id="cd00200">
    <property type="entry name" value="WD40"/>
    <property type="match status" value="1"/>
</dbReference>
<dbReference type="InterPro" id="IPR015943">
    <property type="entry name" value="WD40/YVTN_repeat-like_dom_sf"/>
</dbReference>
<feature type="domain" description="CDC20/Fizzy WD40" evidence="9">
    <location>
        <begin position="201"/>
        <end position="498"/>
    </location>
</feature>
<sequence length="528" mass="58005">MDHFNFENEVNSAVRMDAPINRGPLLLRQKHDQSWTQPHATSLSTSHNSSITSVKTPSKGLNWSLSNSVLAKSQACKTPGSAGKKKTPNKSVKTPSAADRFIPNRNTAQIEAAHFKLCTQSQPNEETWSMMSPSQQEYKQAMAENLNGDTLQKKIISFNEKPPQAPEGYQNDLRVLFSTGKIGGSMKKMTRYISQVPERILDAPDIIDDYYLSLIDWSTKNILAVALGGSVYLWDASTGSITLLMDMKSTSGDYVSCANWTADGNHVALGLSTGAVELWDAAAQKKLRTMNGHSARVGALAWNSYILSSGCRTGSIHHHDVRVAEHQVGTLQGHSQEVCGLKWSPNGKYLASGGNDNLLNIWRPEGGSLLPATEPLYSFNEHQSAVKALAWCPWQPNVLASGGGTADRHIRFWNCNNGASLSSVDTRSQVCALLWSPEYKELISGHGFMQNQLTIWKYPSMNKVTELTGHTARVLHMCMSPDGSTVVSAGADETLRLWKCFAGDEMTKKTKSKSSSSDDRSCLRLHMR</sequence>
<evidence type="ECO:0000256" key="2">
    <source>
        <dbReference type="ARBA" id="ARBA00022574"/>
    </source>
</evidence>
<feature type="region of interest" description="Disordered" evidence="8">
    <location>
        <begin position="75"/>
        <end position="98"/>
    </location>
</feature>
<dbReference type="Pfam" id="PF24807">
    <property type="entry name" value="WD40_CDC20-Fz"/>
    <property type="match status" value="1"/>
</dbReference>
<dbReference type="GO" id="GO:1990757">
    <property type="term" value="F:ubiquitin ligase activator activity"/>
    <property type="evidence" value="ECO:0007669"/>
    <property type="project" value="TreeGrafter"/>
</dbReference>
<dbReference type="PANTHER" id="PTHR19918">
    <property type="entry name" value="CELL DIVISION CYCLE 20 CDC20 FIZZY -RELATED"/>
    <property type="match status" value="1"/>
</dbReference>
<feature type="repeat" description="WD" evidence="7">
    <location>
        <begin position="467"/>
        <end position="499"/>
    </location>
</feature>
<feature type="compositionally biased region" description="Low complexity" evidence="8">
    <location>
        <begin position="41"/>
        <end position="53"/>
    </location>
</feature>
<name>A0A0B7A671_9EUPU</name>
<dbReference type="GO" id="GO:0005680">
    <property type="term" value="C:anaphase-promoting complex"/>
    <property type="evidence" value="ECO:0007669"/>
    <property type="project" value="TreeGrafter"/>
</dbReference>
<dbReference type="PROSITE" id="PS50294">
    <property type="entry name" value="WD_REPEATS_REGION"/>
    <property type="match status" value="2"/>
</dbReference>
<reference evidence="10" key="1">
    <citation type="submission" date="2014-12" db="EMBL/GenBank/DDBJ databases">
        <title>Insight into the proteome of Arion vulgaris.</title>
        <authorList>
            <person name="Aradska J."/>
            <person name="Bulat T."/>
            <person name="Smidak R."/>
            <person name="Sarate P."/>
            <person name="Gangsoo J."/>
            <person name="Sialana F."/>
            <person name="Bilban M."/>
            <person name="Lubec G."/>
        </authorList>
    </citation>
    <scope>NUCLEOTIDE SEQUENCE</scope>
    <source>
        <tissue evidence="10">Skin</tissue>
    </source>
</reference>
<organism evidence="10">
    <name type="scientific">Arion vulgaris</name>
    <dbReference type="NCBI Taxonomy" id="1028688"/>
    <lineage>
        <taxon>Eukaryota</taxon>
        <taxon>Metazoa</taxon>
        <taxon>Spiralia</taxon>
        <taxon>Lophotrochozoa</taxon>
        <taxon>Mollusca</taxon>
        <taxon>Gastropoda</taxon>
        <taxon>Heterobranchia</taxon>
        <taxon>Euthyneura</taxon>
        <taxon>Panpulmonata</taxon>
        <taxon>Eupulmonata</taxon>
        <taxon>Stylommatophora</taxon>
        <taxon>Helicina</taxon>
        <taxon>Arionoidea</taxon>
        <taxon>Arionidae</taxon>
        <taxon>Arion</taxon>
    </lineage>
</organism>
<feature type="region of interest" description="Disordered" evidence="8">
    <location>
        <begin position="31"/>
        <end position="58"/>
    </location>
</feature>
<accession>A0A0B7A671</accession>
<keyword evidence="3" id="KW-0132">Cell division</keyword>
<dbReference type="PROSITE" id="PS50082">
    <property type="entry name" value="WD_REPEATS_2"/>
    <property type="match status" value="2"/>
</dbReference>
<dbReference type="InterPro" id="IPR001680">
    <property type="entry name" value="WD40_rpt"/>
</dbReference>
<dbReference type="SMART" id="SM00320">
    <property type="entry name" value="WD40"/>
    <property type="match status" value="7"/>
</dbReference>
<evidence type="ECO:0000259" key="9">
    <source>
        <dbReference type="Pfam" id="PF24807"/>
    </source>
</evidence>
<comment type="similarity">
    <text evidence="1">Belongs to the WD repeat CDC20/Fizzy family.</text>
</comment>